<organism evidence="1 2">
    <name type="scientific">Populus alba</name>
    <name type="common">White poplar</name>
    <dbReference type="NCBI Taxonomy" id="43335"/>
    <lineage>
        <taxon>Eukaryota</taxon>
        <taxon>Viridiplantae</taxon>
        <taxon>Streptophyta</taxon>
        <taxon>Embryophyta</taxon>
        <taxon>Tracheophyta</taxon>
        <taxon>Spermatophyta</taxon>
        <taxon>Magnoliopsida</taxon>
        <taxon>eudicotyledons</taxon>
        <taxon>Gunneridae</taxon>
        <taxon>Pentapetalae</taxon>
        <taxon>rosids</taxon>
        <taxon>fabids</taxon>
        <taxon>Malpighiales</taxon>
        <taxon>Salicaceae</taxon>
        <taxon>Saliceae</taxon>
        <taxon>Populus</taxon>
    </lineage>
</organism>
<accession>A0ACC4AG47</accession>
<evidence type="ECO:0000313" key="1">
    <source>
        <dbReference type="EMBL" id="KAL3564798.1"/>
    </source>
</evidence>
<reference evidence="1 2" key="1">
    <citation type="journal article" date="2024" name="Plant Biotechnol. J.">
        <title>Genome and CRISPR/Cas9 system of a widespread forest tree (Populus alba) in the world.</title>
        <authorList>
            <person name="Liu Y.J."/>
            <person name="Jiang P.F."/>
            <person name="Han X.M."/>
            <person name="Li X.Y."/>
            <person name="Wang H.M."/>
            <person name="Wang Y.J."/>
            <person name="Wang X.X."/>
            <person name="Zeng Q.Y."/>
        </authorList>
    </citation>
    <scope>NUCLEOTIDE SEQUENCE [LARGE SCALE GENOMIC DNA]</scope>
    <source>
        <strain evidence="2">cv. PAL-ZL1</strain>
    </source>
</reference>
<dbReference type="Proteomes" id="UP000309997">
    <property type="component" value="Unassembled WGS sequence"/>
</dbReference>
<protein>
    <submittedName>
        <fullName evidence="1">Uncharacterized protein</fullName>
    </submittedName>
</protein>
<name>A0ACC4AG47_POPAL</name>
<comment type="caution">
    <text evidence="1">The sequence shown here is derived from an EMBL/GenBank/DDBJ whole genome shotgun (WGS) entry which is preliminary data.</text>
</comment>
<sequence length="89" mass="9833">MQDARLVVFQLVGHTGLHAGPAGDSTCKSGHHHSKECFVLWLPFVALSSLHIISQFLIIIDCKEVDIVFSTSKQGGNELLKLFLMEDVK</sequence>
<proteinExistence type="predicted"/>
<gene>
    <name evidence="1" type="ORF">D5086_032844</name>
</gene>
<dbReference type="EMBL" id="RCHU02000019">
    <property type="protein sequence ID" value="KAL3564798.1"/>
    <property type="molecule type" value="Genomic_DNA"/>
</dbReference>
<keyword evidence="2" id="KW-1185">Reference proteome</keyword>
<evidence type="ECO:0000313" key="2">
    <source>
        <dbReference type="Proteomes" id="UP000309997"/>
    </source>
</evidence>